<evidence type="ECO:0000313" key="2">
    <source>
        <dbReference type="EMBL" id="GEL25845.1"/>
    </source>
</evidence>
<organism evidence="2 3">
    <name type="scientific">Pseudonocardia sulfidoxydans NBRC 16205</name>
    <dbReference type="NCBI Taxonomy" id="1223511"/>
    <lineage>
        <taxon>Bacteria</taxon>
        <taxon>Bacillati</taxon>
        <taxon>Actinomycetota</taxon>
        <taxon>Actinomycetes</taxon>
        <taxon>Pseudonocardiales</taxon>
        <taxon>Pseudonocardiaceae</taxon>
        <taxon>Pseudonocardia</taxon>
    </lineage>
</organism>
<keyword evidence="3" id="KW-1185">Reference proteome</keyword>
<evidence type="ECO:0000313" key="3">
    <source>
        <dbReference type="Proteomes" id="UP000321685"/>
    </source>
</evidence>
<dbReference type="Proteomes" id="UP000321685">
    <property type="component" value="Unassembled WGS sequence"/>
</dbReference>
<dbReference type="RefSeq" id="WP_147112784.1">
    <property type="nucleotide sequence ID" value="NZ_BJVJ01000065.1"/>
</dbReference>
<dbReference type="Gene3D" id="3.90.950.20">
    <property type="entry name" value="CinA-like"/>
    <property type="match status" value="1"/>
</dbReference>
<dbReference type="Pfam" id="PF02464">
    <property type="entry name" value="CinA"/>
    <property type="match status" value="1"/>
</dbReference>
<comment type="caution">
    <text evidence="2">The sequence shown here is derived from an EMBL/GenBank/DDBJ whole genome shotgun (WGS) entry which is preliminary data.</text>
</comment>
<sequence length="154" mass="15330">MPDNGSPTDLADEASSRVRGRRTVAVAESLTGGLVSSALAKAPAASEWFRGGLVAYSGEVKHDVLGVPPGPVVSADAAEAMADGVRKLLSADVAVAVTGVGGPGEQDGCPAGTVFVAVVTADTCRTEHHRLDGDPGKICAEAVTATLALLLAAL</sequence>
<feature type="domain" description="CinA C-terminal" evidence="1">
    <location>
        <begin position="19"/>
        <end position="153"/>
    </location>
</feature>
<dbReference type="InterPro" id="IPR008136">
    <property type="entry name" value="CinA_C"/>
</dbReference>
<accession>A0A511DM06</accession>
<dbReference type="EMBL" id="BJVJ01000065">
    <property type="protein sequence ID" value="GEL25845.1"/>
    <property type="molecule type" value="Genomic_DNA"/>
</dbReference>
<dbReference type="NCBIfam" id="TIGR00199">
    <property type="entry name" value="PncC_domain"/>
    <property type="match status" value="1"/>
</dbReference>
<gene>
    <name evidence="2" type="ORF">PSU4_47990</name>
</gene>
<dbReference type="SUPFAM" id="SSF142433">
    <property type="entry name" value="CinA-like"/>
    <property type="match status" value="1"/>
</dbReference>
<proteinExistence type="predicted"/>
<name>A0A511DM06_9PSEU</name>
<dbReference type="OrthoDB" id="1253990at2"/>
<dbReference type="InterPro" id="IPR036653">
    <property type="entry name" value="CinA-like_C"/>
</dbReference>
<dbReference type="AlphaFoldDB" id="A0A511DM06"/>
<evidence type="ECO:0000259" key="1">
    <source>
        <dbReference type="Pfam" id="PF02464"/>
    </source>
</evidence>
<reference evidence="2 3" key="1">
    <citation type="submission" date="2019-07" db="EMBL/GenBank/DDBJ databases">
        <title>Whole genome shotgun sequence of Pseudonocardia sulfidoxydans NBRC 16205.</title>
        <authorList>
            <person name="Hosoyama A."/>
            <person name="Uohara A."/>
            <person name="Ohji S."/>
            <person name="Ichikawa N."/>
        </authorList>
    </citation>
    <scope>NUCLEOTIDE SEQUENCE [LARGE SCALE GENOMIC DNA]</scope>
    <source>
        <strain evidence="2 3">NBRC 16205</strain>
    </source>
</reference>
<protein>
    <submittedName>
        <fullName evidence="2">Competence damage-inducible protein A</fullName>
    </submittedName>
</protein>